<sequence length="167" mass="19309">MTQREFLDTLRKALNGQVPPSAVTENMEYYRSYISDEIKKGRSEADVLDELGDPRLIARSIIDADEGGSGRYTSNRYDSYGSGQYSQTDSGYDNTYPDRDEENFPRTGFHISKWAVLGIVFLVLFIIFSVLFFVFKTAFSLLFSLKGLWFWVILLVIIYILSRPRRR</sequence>
<comment type="caution">
    <text evidence="2">The sequence shown here is derived from an EMBL/GenBank/DDBJ whole genome shotgun (WGS) entry which is preliminary data.</text>
</comment>
<dbReference type="Proteomes" id="UP001300383">
    <property type="component" value="Unassembled WGS sequence"/>
</dbReference>
<evidence type="ECO:0000313" key="2">
    <source>
        <dbReference type="EMBL" id="MDI9243180.1"/>
    </source>
</evidence>
<keyword evidence="1" id="KW-1133">Transmembrane helix</keyword>
<proteinExistence type="predicted"/>
<accession>A0AAP4BCD9</accession>
<keyword evidence="1" id="KW-0812">Transmembrane</keyword>
<dbReference type="AlphaFoldDB" id="A0AAP4BCD9"/>
<organism evidence="2 3">
    <name type="scientific">Fusibacillus kribbianus</name>
    <dbReference type="NCBI Taxonomy" id="3044208"/>
    <lineage>
        <taxon>Bacteria</taxon>
        <taxon>Bacillati</taxon>
        <taxon>Bacillota</taxon>
        <taxon>Clostridia</taxon>
        <taxon>Lachnospirales</taxon>
        <taxon>Lachnospiraceae</taxon>
        <taxon>Fusibacillus</taxon>
    </lineage>
</organism>
<evidence type="ECO:0000313" key="3">
    <source>
        <dbReference type="Proteomes" id="UP001300383"/>
    </source>
</evidence>
<protein>
    <submittedName>
        <fullName evidence="2">DUF1700 domain-containing protein</fullName>
    </submittedName>
</protein>
<evidence type="ECO:0000256" key="1">
    <source>
        <dbReference type="SAM" id="Phobius"/>
    </source>
</evidence>
<dbReference type="RefSeq" id="WP_283231608.1">
    <property type="nucleotide sequence ID" value="NZ_JASGBQ010000026.1"/>
</dbReference>
<dbReference type="EMBL" id="JASGBQ010000026">
    <property type="protein sequence ID" value="MDI9243180.1"/>
    <property type="molecule type" value="Genomic_DNA"/>
</dbReference>
<feature type="transmembrane region" description="Helical" evidence="1">
    <location>
        <begin position="141"/>
        <end position="161"/>
    </location>
</feature>
<dbReference type="Pfam" id="PF22564">
    <property type="entry name" value="HAAS"/>
    <property type="match status" value="1"/>
</dbReference>
<feature type="transmembrane region" description="Helical" evidence="1">
    <location>
        <begin position="114"/>
        <end position="135"/>
    </location>
</feature>
<keyword evidence="1" id="KW-0472">Membrane</keyword>
<keyword evidence="3" id="KW-1185">Reference proteome</keyword>
<gene>
    <name evidence="2" type="ORF">QJ036_12020</name>
</gene>
<reference evidence="2 3" key="1">
    <citation type="submission" date="2023-05" db="EMBL/GenBank/DDBJ databases">
        <title>[ruminococcus] sp. nov., isolated from a pig farm feces dump.</title>
        <authorList>
            <person name="Chang Y.-H."/>
        </authorList>
    </citation>
    <scope>NUCLEOTIDE SEQUENCE [LARGE SCALE GENOMIC DNA]</scope>
    <source>
        <strain evidence="2 3">YH-rum2234</strain>
    </source>
</reference>
<name>A0AAP4BCD9_9FIRM</name>